<dbReference type="Proteomes" id="UP001264340">
    <property type="component" value="Unassembled WGS sequence"/>
</dbReference>
<name>A0ABU1LVL1_9BURK</name>
<dbReference type="EMBL" id="JAVDRP010000008">
    <property type="protein sequence ID" value="MDR6410802.1"/>
    <property type="molecule type" value="Genomic_DNA"/>
</dbReference>
<accession>A0ABU1LVL1</accession>
<keyword evidence="2" id="KW-1185">Reference proteome</keyword>
<sequence>MRERAAKGQFRKVQAKKSPLYVERAESISGGDMEETGTNIHMHLVRRNNFLRENPISGQIVALFHGKTGRRGFQPYEEAQ</sequence>
<evidence type="ECO:0008006" key="3">
    <source>
        <dbReference type="Google" id="ProtNLM"/>
    </source>
</evidence>
<gene>
    <name evidence="1" type="ORF">J2804_004227</name>
</gene>
<reference evidence="1 2" key="1">
    <citation type="submission" date="2023-07" db="EMBL/GenBank/DDBJ databases">
        <title>Sorghum-associated microbial communities from plants grown in Nebraska, USA.</title>
        <authorList>
            <person name="Schachtman D."/>
        </authorList>
    </citation>
    <scope>NUCLEOTIDE SEQUENCE [LARGE SCALE GENOMIC DNA]</scope>
    <source>
        <strain evidence="1 2">DS1316</strain>
    </source>
</reference>
<comment type="caution">
    <text evidence="1">The sequence shown here is derived from an EMBL/GenBank/DDBJ whole genome shotgun (WGS) entry which is preliminary data.</text>
</comment>
<protein>
    <recommendedName>
        <fullName evidence="3">Transposase</fullName>
    </recommendedName>
</protein>
<evidence type="ECO:0000313" key="1">
    <source>
        <dbReference type="EMBL" id="MDR6410802.1"/>
    </source>
</evidence>
<proteinExistence type="predicted"/>
<dbReference type="RefSeq" id="WP_310123409.1">
    <property type="nucleotide sequence ID" value="NZ_JAVDQV010000008.1"/>
</dbReference>
<evidence type="ECO:0000313" key="2">
    <source>
        <dbReference type="Proteomes" id="UP001264340"/>
    </source>
</evidence>
<organism evidence="1 2">
    <name type="scientific">Paraburkholderia terricola</name>
    <dbReference type="NCBI Taxonomy" id="169427"/>
    <lineage>
        <taxon>Bacteria</taxon>
        <taxon>Pseudomonadati</taxon>
        <taxon>Pseudomonadota</taxon>
        <taxon>Betaproteobacteria</taxon>
        <taxon>Burkholderiales</taxon>
        <taxon>Burkholderiaceae</taxon>
        <taxon>Paraburkholderia</taxon>
    </lineage>
</organism>